<reference evidence="1" key="1">
    <citation type="submission" date="2023-07" db="EMBL/GenBank/DDBJ databases">
        <authorList>
            <consortium name="AG Swart"/>
            <person name="Singh M."/>
            <person name="Singh A."/>
            <person name="Seah K."/>
            <person name="Emmerich C."/>
        </authorList>
    </citation>
    <scope>NUCLEOTIDE SEQUENCE</scope>
    <source>
        <strain evidence="1">DP1</strain>
    </source>
</reference>
<name>A0AAD1UBW3_EUPCR</name>
<dbReference type="AlphaFoldDB" id="A0AAD1UBW3"/>
<dbReference type="Proteomes" id="UP001295684">
    <property type="component" value="Unassembled WGS sequence"/>
</dbReference>
<keyword evidence="2" id="KW-1185">Reference proteome</keyword>
<gene>
    <name evidence="1" type="ORF">ECRASSUSDP1_LOCUS3640</name>
</gene>
<dbReference type="EMBL" id="CAMPGE010003480">
    <property type="protein sequence ID" value="CAI2362318.1"/>
    <property type="molecule type" value="Genomic_DNA"/>
</dbReference>
<protein>
    <submittedName>
        <fullName evidence="1">Uncharacterized protein</fullName>
    </submittedName>
</protein>
<proteinExistence type="predicted"/>
<organism evidence="1 2">
    <name type="scientific">Euplotes crassus</name>
    <dbReference type="NCBI Taxonomy" id="5936"/>
    <lineage>
        <taxon>Eukaryota</taxon>
        <taxon>Sar</taxon>
        <taxon>Alveolata</taxon>
        <taxon>Ciliophora</taxon>
        <taxon>Intramacronucleata</taxon>
        <taxon>Spirotrichea</taxon>
        <taxon>Hypotrichia</taxon>
        <taxon>Euplotida</taxon>
        <taxon>Euplotidae</taxon>
        <taxon>Moneuplotes</taxon>
    </lineage>
</organism>
<evidence type="ECO:0000313" key="1">
    <source>
        <dbReference type="EMBL" id="CAI2362318.1"/>
    </source>
</evidence>
<comment type="caution">
    <text evidence="1">The sequence shown here is derived from an EMBL/GenBank/DDBJ whole genome shotgun (WGS) entry which is preliminary data.</text>
</comment>
<accession>A0AAD1UBW3</accession>
<evidence type="ECO:0000313" key="2">
    <source>
        <dbReference type="Proteomes" id="UP001295684"/>
    </source>
</evidence>
<sequence>MRKSKVVMTSGRPLESVLKHPKLLDGASRNKGGVENLNRTFDDIGDMTDRVEPKMGDLIRESVDVQNMEDPDSLKIKCSSPMKLSGDEVNICIKYPELRVVRCSDKKGIKNMHMHQVDESCILTDPKKFDKTPLMKRLNSARKRFNVKESIIYFVSKFSIEENAFFFEKDLLQIEQWEQIFSESIYNEEICVFREDGEEFMLVIKKPCIEMNNTTKNYTAQFYPVSGKNNEEVEPDDITYKEMIQWLFNDSTGWETIAQEYIESFQIDDDIDRLLKNPKKRFFTFNKYEDIRAYKRESDRIREFPCKMHSFYAKFSKYDIRRVKSLCITLNFRLTGFTRTFIYSFDEFLDFYGQEEGLCEDALVESIKDFYSNTDNLSSYFRILTIDTSKCSTQRHNTKKSVECTIGNAHCSITFPHIEDYDYEKNQEFTKVKVKDYRSLFGKLCGVQSNILTDMENYIPPTNWRERLGELYFPY</sequence>